<proteinExistence type="predicted"/>
<dbReference type="AlphaFoldDB" id="A0A8R2DN58"/>
<reference evidence="2" key="1">
    <citation type="journal article" date="2008" name="Insect Biochem. Mol. Biol.">
        <title>The genome of a lepidopteran model insect, the silkworm Bombyx mori.</title>
        <authorList>
            <consortium name="International Silkworm Genome Consortium"/>
        </authorList>
    </citation>
    <scope>NUCLEOTIDE SEQUENCE [LARGE SCALE GENOMIC DNA]</scope>
    <source>
        <strain evidence="2">p50T</strain>
    </source>
</reference>
<sequence>MASHKRGKVLHSDAREIVYIVIKYFEEENNLERYHPFEYSNDRAAMATGLSVSTIVKIKKEGKLAEQTKTRIRTPSKGKRGQNSTRVPIDTFDICAIGSIVNSIYDVRKLPTLNKILAAAKKDLN</sequence>
<protein>
    <submittedName>
        <fullName evidence="1">Uncharacterized protein</fullName>
    </submittedName>
</protein>
<name>A0A8R2DN58_BOMMO</name>
<evidence type="ECO:0000313" key="2">
    <source>
        <dbReference type="Proteomes" id="UP000005204"/>
    </source>
</evidence>
<accession>A0A8R2DN58</accession>
<keyword evidence="2" id="KW-1185">Reference proteome</keyword>
<evidence type="ECO:0000313" key="1">
    <source>
        <dbReference type="EnsemblMetazoa" id="XP_021205208.1"/>
    </source>
</evidence>
<dbReference type="EnsemblMetazoa" id="XM_021349533.2">
    <property type="protein sequence ID" value="XP_021205208.1"/>
    <property type="gene ID" value="LOC110385628"/>
</dbReference>
<organism evidence="1 2">
    <name type="scientific">Bombyx mori</name>
    <name type="common">Silk moth</name>
    <dbReference type="NCBI Taxonomy" id="7091"/>
    <lineage>
        <taxon>Eukaryota</taxon>
        <taxon>Metazoa</taxon>
        <taxon>Ecdysozoa</taxon>
        <taxon>Arthropoda</taxon>
        <taxon>Hexapoda</taxon>
        <taxon>Insecta</taxon>
        <taxon>Pterygota</taxon>
        <taxon>Neoptera</taxon>
        <taxon>Endopterygota</taxon>
        <taxon>Lepidoptera</taxon>
        <taxon>Glossata</taxon>
        <taxon>Ditrysia</taxon>
        <taxon>Bombycoidea</taxon>
        <taxon>Bombycidae</taxon>
        <taxon>Bombycinae</taxon>
        <taxon>Bombyx</taxon>
    </lineage>
</organism>
<dbReference type="Proteomes" id="UP000005204">
    <property type="component" value="Unassembled WGS sequence"/>
</dbReference>
<reference evidence="1" key="2">
    <citation type="submission" date="2022-06" db="UniProtKB">
        <authorList>
            <consortium name="EnsemblMetazoa"/>
        </authorList>
    </citation>
    <scope>IDENTIFICATION</scope>
    <source>
        <strain evidence="1">p50T (Dazao)</strain>
    </source>
</reference>